<protein>
    <submittedName>
        <fullName evidence="4">Aldose 1-epimerase</fullName>
    </submittedName>
</protein>
<comment type="similarity">
    <text evidence="1">Belongs to the aldose epimerase family.</text>
</comment>
<dbReference type="Proteomes" id="UP000244523">
    <property type="component" value="Unassembled WGS sequence"/>
</dbReference>
<dbReference type="EMBL" id="QBUD01000002">
    <property type="protein sequence ID" value="PUB17039.1"/>
    <property type="molecule type" value="Genomic_DNA"/>
</dbReference>
<dbReference type="InterPro" id="IPR011013">
    <property type="entry name" value="Gal_mutarotase_sf_dom"/>
</dbReference>
<dbReference type="PANTHER" id="PTHR10091">
    <property type="entry name" value="ALDOSE-1-EPIMERASE"/>
    <property type="match status" value="1"/>
</dbReference>
<dbReference type="RefSeq" id="WP_108385223.1">
    <property type="nucleotide sequence ID" value="NZ_QBUD01000002.1"/>
</dbReference>
<dbReference type="PANTHER" id="PTHR10091:SF49">
    <property type="entry name" value="ALDOSE 1-EPIMERASE"/>
    <property type="match status" value="1"/>
</dbReference>
<dbReference type="GO" id="GO:0030246">
    <property type="term" value="F:carbohydrate binding"/>
    <property type="evidence" value="ECO:0007669"/>
    <property type="project" value="InterPro"/>
</dbReference>
<dbReference type="OrthoDB" id="9779408at2"/>
<keyword evidence="2" id="KW-0413">Isomerase</keyword>
<evidence type="ECO:0000313" key="5">
    <source>
        <dbReference type="Proteomes" id="UP000244523"/>
    </source>
</evidence>
<dbReference type="CDD" id="cd09019">
    <property type="entry name" value="galactose_mutarotase_like"/>
    <property type="match status" value="1"/>
</dbReference>
<proteinExistence type="inferred from homology"/>
<dbReference type="GO" id="GO:0006006">
    <property type="term" value="P:glucose metabolic process"/>
    <property type="evidence" value="ECO:0007669"/>
    <property type="project" value="TreeGrafter"/>
</dbReference>
<accession>A0A2T6KLF2</accession>
<dbReference type="InterPro" id="IPR014718">
    <property type="entry name" value="GH-type_carb-bd"/>
</dbReference>
<evidence type="ECO:0000313" key="4">
    <source>
        <dbReference type="EMBL" id="PUB17039.1"/>
    </source>
</evidence>
<evidence type="ECO:0000256" key="3">
    <source>
        <dbReference type="ARBA" id="ARBA00023277"/>
    </source>
</evidence>
<comment type="caution">
    <text evidence="4">The sequence shown here is derived from an EMBL/GenBank/DDBJ whole genome shotgun (WGS) entry which is preliminary data.</text>
</comment>
<name>A0A2T6KLF2_9RHOB</name>
<reference evidence="4 5" key="1">
    <citation type="submission" date="2018-04" db="EMBL/GenBank/DDBJ databases">
        <title>Genomic Encyclopedia of Archaeal and Bacterial Type Strains, Phase II (KMG-II): from individual species to whole genera.</title>
        <authorList>
            <person name="Goeker M."/>
        </authorList>
    </citation>
    <scope>NUCLEOTIDE SEQUENCE [LARGE SCALE GENOMIC DNA]</scope>
    <source>
        <strain evidence="4 5">DSM 29955</strain>
    </source>
</reference>
<keyword evidence="3" id="KW-0119">Carbohydrate metabolism</keyword>
<dbReference type="InterPro" id="IPR008183">
    <property type="entry name" value="Aldose_1/G6P_1-epimerase"/>
</dbReference>
<dbReference type="SUPFAM" id="SSF74650">
    <property type="entry name" value="Galactose mutarotase-like"/>
    <property type="match status" value="1"/>
</dbReference>
<dbReference type="GO" id="GO:0004034">
    <property type="term" value="F:aldose 1-epimerase activity"/>
    <property type="evidence" value="ECO:0007669"/>
    <property type="project" value="TreeGrafter"/>
</dbReference>
<organism evidence="4 5">
    <name type="scientific">Yoonia sediminilitoris</name>
    <dbReference type="NCBI Taxonomy" id="1286148"/>
    <lineage>
        <taxon>Bacteria</taxon>
        <taxon>Pseudomonadati</taxon>
        <taxon>Pseudomonadota</taxon>
        <taxon>Alphaproteobacteria</taxon>
        <taxon>Rhodobacterales</taxon>
        <taxon>Paracoccaceae</taxon>
        <taxon>Yoonia</taxon>
    </lineage>
</organism>
<dbReference type="AlphaFoldDB" id="A0A2T6KLF2"/>
<gene>
    <name evidence="4" type="ORF">C8N45_10249</name>
</gene>
<keyword evidence="5" id="KW-1185">Reference proteome</keyword>
<dbReference type="InterPro" id="IPR047215">
    <property type="entry name" value="Galactose_mutarotase-like"/>
</dbReference>
<evidence type="ECO:0000256" key="1">
    <source>
        <dbReference type="ARBA" id="ARBA00006206"/>
    </source>
</evidence>
<dbReference type="Gene3D" id="2.70.98.10">
    <property type="match status" value="1"/>
</dbReference>
<sequence length="327" mass="35071">MDVPPLPDAADITRVQIANGPVRASLMTLGVAVTELRMDGFDHSLILGSPDIAPYRDTMRYFGAIVGPVANRIAGARAPLGDTTLRLVPNEGANALHGGPAGLSTRNWHLADHGPSYARFVLTWPDGDSGYPGPLHLTATYTIEDDGALRIDLTGAADVHTLCNPAFHGFWTLDGSGGLTGHTMQISADHYLPVDDAAIPLGDPAPVAGTAFDFRTPARIADDSQIDHNFCLNGEGLRPVLRLETDALALVIETDAPGLQVYDAARLNTSPDAGHEGHIYGHYSGIALEPQFWPDAPHHPSYPSISLRPGETYRQTARFRLIRKEIS</sequence>
<dbReference type="GO" id="GO:0033499">
    <property type="term" value="P:galactose catabolic process via UDP-galactose, Leloir pathway"/>
    <property type="evidence" value="ECO:0007669"/>
    <property type="project" value="TreeGrafter"/>
</dbReference>
<dbReference type="Pfam" id="PF01263">
    <property type="entry name" value="Aldose_epim"/>
    <property type="match status" value="1"/>
</dbReference>
<evidence type="ECO:0000256" key="2">
    <source>
        <dbReference type="ARBA" id="ARBA00023235"/>
    </source>
</evidence>